<dbReference type="InterPro" id="IPR054816">
    <property type="entry name" value="Lipoprotein_mollicutes-type_CS"/>
</dbReference>
<dbReference type="KEGG" id="mans:FRW55_02505"/>
<organism evidence="8 9">
    <name type="scientific">Mycoplasma anserisalpingitidis</name>
    <dbReference type="NCBI Taxonomy" id="519450"/>
    <lineage>
        <taxon>Bacteria</taxon>
        <taxon>Bacillati</taxon>
        <taxon>Mycoplasmatota</taxon>
        <taxon>Mollicutes</taxon>
        <taxon>Mycoplasmataceae</taxon>
        <taxon>Mycoplasma</taxon>
    </lineage>
</organism>
<evidence type="ECO:0000256" key="1">
    <source>
        <dbReference type="ARBA" id="ARBA00004193"/>
    </source>
</evidence>
<dbReference type="NCBIfam" id="NF033817">
    <property type="entry name" value="Mplas_variab_LP"/>
    <property type="match status" value="1"/>
</dbReference>
<dbReference type="NCBIfam" id="NF045726">
    <property type="entry name" value="XXplasma_LP"/>
    <property type="match status" value="1"/>
</dbReference>
<evidence type="ECO:0000256" key="3">
    <source>
        <dbReference type="ARBA" id="ARBA00022737"/>
    </source>
</evidence>
<evidence type="ECO:0000256" key="7">
    <source>
        <dbReference type="SAM" id="SignalP"/>
    </source>
</evidence>
<dbReference type="GO" id="GO:0005886">
    <property type="term" value="C:plasma membrane"/>
    <property type="evidence" value="ECO:0007669"/>
    <property type="project" value="UniProtKB-SubCell"/>
</dbReference>
<evidence type="ECO:0000313" key="8">
    <source>
        <dbReference type="EMBL" id="QDY87020.1"/>
    </source>
</evidence>
<feature type="signal peptide" evidence="7">
    <location>
        <begin position="1"/>
        <end position="23"/>
    </location>
</feature>
<comment type="subcellular location">
    <subcellularLocation>
        <location evidence="1">Cell membrane</location>
        <topology evidence="1">Lipid-anchor</topology>
    </subcellularLocation>
</comment>
<name>A0A5B8JXN8_9MOLU</name>
<evidence type="ECO:0000313" key="9">
    <source>
        <dbReference type="Proteomes" id="UP000318927"/>
    </source>
</evidence>
<feature type="chain" id="PRO_5023089929" description="Variable surface lipoprotein" evidence="7">
    <location>
        <begin position="24"/>
        <end position="64"/>
    </location>
</feature>
<reference evidence="8 9" key="1">
    <citation type="journal article" date="2019" name="Microbiol. Resour. Announc.">
        <title>Complete Genome Sequences of Three Mycoplasma anserisalpingitis (Mycoplasma sp. 1220) Strains.</title>
        <authorList>
            <person name="Grozner D."/>
            <person name="Forro B."/>
            <person name="Kovacs A.B."/>
            <person name="Marton S."/>
            <person name="Banyai K."/>
            <person name="Kreizinger Z."/>
            <person name="Sulyok K.M."/>
            <person name="Gyuranecz M."/>
        </authorList>
    </citation>
    <scope>NUCLEOTIDE SEQUENCE [LARGE SCALE GENOMIC DNA]</scope>
    <source>
        <strain evidence="8 9">ATCC:BAA-2147</strain>
    </source>
</reference>
<keyword evidence="2 7" id="KW-0732">Signal</keyword>
<dbReference type="EMBL" id="CP042295">
    <property type="protein sequence ID" value="QDY87020.1"/>
    <property type="molecule type" value="Genomic_DNA"/>
</dbReference>
<dbReference type="RefSeq" id="WP_146368597.1">
    <property type="nucleotide sequence ID" value="NZ_CP042295.1"/>
</dbReference>
<keyword evidence="3" id="KW-0677">Repeat</keyword>
<gene>
    <name evidence="8" type="ORF">FRW55_02505</name>
</gene>
<evidence type="ECO:0008006" key="10">
    <source>
        <dbReference type="Google" id="ProtNLM"/>
    </source>
</evidence>
<evidence type="ECO:0000256" key="4">
    <source>
        <dbReference type="ARBA" id="ARBA00023139"/>
    </source>
</evidence>
<keyword evidence="9" id="KW-1185">Reference proteome</keyword>
<proteinExistence type="predicted"/>
<keyword evidence="4" id="KW-0564">Palmitate</keyword>
<keyword evidence="5" id="KW-0449">Lipoprotein</keyword>
<dbReference type="Proteomes" id="UP000318927">
    <property type="component" value="Chromosome"/>
</dbReference>
<feature type="region of interest" description="Disordered" evidence="6">
    <location>
        <begin position="26"/>
        <end position="64"/>
    </location>
</feature>
<evidence type="ECO:0000256" key="5">
    <source>
        <dbReference type="ARBA" id="ARBA00023288"/>
    </source>
</evidence>
<dbReference type="PROSITE" id="PS51257">
    <property type="entry name" value="PROKAR_LIPOPROTEIN"/>
    <property type="match status" value="1"/>
</dbReference>
<accession>A0A5B8JXN8</accession>
<evidence type="ECO:0000256" key="6">
    <source>
        <dbReference type="SAM" id="MobiDB-lite"/>
    </source>
</evidence>
<dbReference type="InterPro" id="IPR049890">
    <property type="entry name" value="VlpA-F-like_signal"/>
</dbReference>
<evidence type="ECO:0000256" key="2">
    <source>
        <dbReference type="ARBA" id="ARBA00022729"/>
    </source>
</evidence>
<feature type="compositionally biased region" description="Basic and acidic residues" evidence="6">
    <location>
        <begin position="28"/>
        <end position="50"/>
    </location>
</feature>
<dbReference type="AlphaFoldDB" id="A0A5B8JXN8"/>
<feature type="compositionally biased region" description="Polar residues" evidence="6">
    <location>
        <begin position="51"/>
        <end position="64"/>
    </location>
</feature>
<sequence>MKKNKWFFTLGTISLILPTIAISASCGKKNENKNKVENPNKNDQDNKDESLNTSGSGDSVNPGN</sequence>
<protein>
    <recommendedName>
        <fullName evidence="10">Variable surface lipoprotein</fullName>
    </recommendedName>
</protein>